<proteinExistence type="predicted"/>
<protein>
    <recommendedName>
        <fullName evidence="1">F-box domain-containing protein</fullName>
    </recommendedName>
</protein>
<gene>
    <name evidence="2" type="ORF">A7U60_g5709</name>
</gene>
<dbReference type="InterPro" id="IPR036047">
    <property type="entry name" value="F-box-like_dom_sf"/>
</dbReference>
<dbReference type="Proteomes" id="UP000757232">
    <property type="component" value="Unassembled WGS sequence"/>
</dbReference>
<evidence type="ECO:0000259" key="1">
    <source>
        <dbReference type="Pfam" id="PF12937"/>
    </source>
</evidence>
<dbReference type="EMBL" id="LNZH02000194">
    <property type="protein sequence ID" value="OCB87193.1"/>
    <property type="molecule type" value="Genomic_DNA"/>
</dbReference>
<evidence type="ECO:0000313" key="2">
    <source>
        <dbReference type="EMBL" id="OCB87193.1"/>
    </source>
</evidence>
<name>A0A9Q5HWA7_SANBA</name>
<comment type="caution">
    <text evidence="2">The sequence shown here is derived from an EMBL/GenBank/DDBJ whole genome shotgun (WGS) entry which is preliminary data.</text>
</comment>
<dbReference type="SUPFAM" id="SSF81383">
    <property type="entry name" value="F-box domain"/>
    <property type="match status" value="1"/>
</dbReference>
<dbReference type="AlphaFoldDB" id="A0A9Q5HWA7"/>
<evidence type="ECO:0000313" key="3">
    <source>
        <dbReference type="Proteomes" id="UP000757232"/>
    </source>
</evidence>
<dbReference type="InterPro" id="IPR001810">
    <property type="entry name" value="F-box_dom"/>
</dbReference>
<accession>A0A9Q5HWA7</accession>
<dbReference type="Gene3D" id="1.20.1280.50">
    <property type="match status" value="1"/>
</dbReference>
<dbReference type="Pfam" id="PF12937">
    <property type="entry name" value="F-box-like"/>
    <property type="match status" value="1"/>
</dbReference>
<sequence>MTRCVLELPVTAEYSSDSNYIQVKGIADEKQLALLSYQPSSDANYRIAVLKIHTPPRLLSVPRVGVKPCRNNDTMAQNPSQGIHKFPDELLLKIMEQTVSTCDDAVRLMLVCSRFKSIAASPTIWANCILSMDLSQAQISAIVRRSRGLPLRASIIFDDDDEHWTGHPSDAEKVLRHSELFEGLYIFIPSHFDEQWRSLPEIYPMPQLLYLGTSFMPRPIAANKITQCDIVLDREPYSAMFEFLASVPLLNTLVIQVVFIGRQPLHLESLRQPVSLNKLKQMKIFIGPNCQLLANLFDNLVLDNLTDLAVVFSSFSIVRTSQGAAVARAASRYRSLARLLVTGHELPGSHTSLRFSEDTTIDSFECALLTNISNNLEELRFVVRPRHSVIRWSYQQGSYSSPDNVAVSIFCGKDLSTDGFLEIINSARRGTSEPKRISAILCPGVDGNRIREEYPNALVSVFSQPADAFAYIVGEHGLFCVLFGDSLTIICDTDELVRLTRDSI</sequence>
<feature type="domain" description="F-box" evidence="1">
    <location>
        <begin position="87"/>
        <end position="127"/>
    </location>
</feature>
<organism evidence="2 3">
    <name type="scientific">Sanghuangporus baumii</name>
    <name type="common">Phellinus baumii</name>
    <dbReference type="NCBI Taxonomy" id="108892"/>
    <lineage>
        <taxon>Eukaryota</taxon>
        <taxon>Fungi</taxon>
        <taxon>Dikarya</taxon>
        <taxon>Basidiomycota</taxon>
        <taxon>Agaricomycotina</taxon>
        <taxon>Agaricomycetes</taxon>
        <taxon>Hymenochaetales</taxon>
        <taxon>Hymenochaetaceae</taxon>
        <taxon>Sanghuangporus</taxon>
    </lineage>
</organism>
<keyword evidence="3" id="KW-1185">Reference proteome</keyword>
<reference evidence="2" key="1">
    <citation type="submission" date="2016-06" db="EMBL/GenBank/DDBJ databases">
        <title>Draft Genome sequence of the fungus Inonotus baumii.</title>
        <authorList>
            <person name="Zhu H."/>
            <person name="Lin W."/>
        </authorList>
    </citation>
    <scope>NUCLEOTIDE SEQUENCE</scope>
    <source>
        <strain evidence="2">821</strain>
    </source>
</reference>